<evidence type="ECO:0000313" key="2">
    <source>
        <dbReference type="EMBL" id="OAU99149.1"/>
    </source>
</evidence>
<organism evidence="1 3">
    <name type="scientific">Moraxella catarrhalis</name>
    <name type="common">Branhamella catarrhalis</name>
    <dbReference type="NCBI Taxonomy" id="480"/>
    <lineage>
        <taxon>Bacteria</taxon>
        <taxon>Pseudomonadati</taxon>
        <taxon>Pseudomonadota</taxon>
        <taxon>Gammaproteobacteria</taxon>
        <taxon>Moraxellales</taxon>
        <taxon>Moraxellaceae</taxon>
        <taxon>Moraxella</taxon>
    </lineage>
</organism>
<dbReference type="AlphaFoldDB" id="A0A198UFA3"/>
<protein>
    <submittedName>
        <fullName evidence="1">tRNA S4U 4-thiouridine synthase former ThiI</fullName>
    </submittedName>
</protein>
<dbReference type="EMBL" id="LXHE01000024">
    <property type="protein sequence ID" value="OAU99149.1"/>
    <property type="molecule type" value="Genomic_DNA"/>
</dbReference>
<dbReference type="EMBL" id="LXHC01000025">
    <property type="protein sequence ID" value="OAU95106.1"/>
    <property type="molecule type" value="Genomic_DNA"/>
</dbReference>
<dbReference type="Gene3D" id="3.30.70.1510">
    <property type="entry name" value="THUMP domain-like"/>
    <property type="match status" value="1"/>
</dbReference>
<evidence type="ECO:0000313" key="1">
    <source>
        <dbReference type="EMBL" id="OAU95106.1"/>
    </source>
</evidence>
<evidence type="ECO:0000313" key="4">
    <source>
        <dbReference type="Proteomes" id="UP000078446"/>
    </source>
</evidence>
<dbReference type="eggNOG" id="COG0301">
    <property type="taxonomic scope" value="Bacteria"/>
</dbReference>
<name>A0A198UFA3_MORCA</name>
<comment type="caution">
    <text evidence="1">The sequence shown here is derived from an EMBL/GenBank/DDBJ whole genome shotgun (WGS) entry which is preliminary data.</text>
</comment>
<accession>A0A198UFA3</accession>
<dbReference type="SUPFAM" id="SSF143437">
    <property type="entry name" value="THUMP domain-like"/>
    <property type="match status" value="1"/>
</dbReference>
<proteinExistence type="predicted"/>
<keyword evidence="3" id="KW-1185">Reference proteome</keyword>
<gene>
    <name evidence="2" type="ORF">AO382_2171</name>
    <name evidence="1" type="ORF">AO384_1640</name>
</gene>
<sequence length="55" mass="6608">MKFIVKLFPEIIMKSDSVRRRFVKILSHNIKAVLCHVDEQVLVIRHWDFIEVRAC</sequence>
<evidence type="ECO:0000313" key="3">
    <source>
        <dbReference type="Proteomes" id="UP000078228"/>
    </source>
</evidence>
<dbReference type="Proteomes" id="UP000078446">
    <property type="component" value="Unassembled WGS sequence"/>
</dbReference>
<dbReference type="eggNOG" id="COG0607">
    <property type="taxonomic scope" value="Bacteria"/>
</dbReference>
<dbReference type="RefSeq" id="WP_196759119.1">
    <property type="nucleotide sequence ID" value="NZ_LXHB01000023.1"/>
</dbReference>
<dbReference type="PATRIC" id="fig|480.236.peg.528"/>
<dbReference type="Proteomes" id="UP000078228">
    <property type="component" value="Unassembled WGS sequence"/>
</dbReference>
<reference evidence="3 4" key="1">
    <citation type="journal article" date="2016" name="Genome Biol. Evol.">
        <title>Comparative Genomic Analyses of the Moraxella catarrhalis Serosensitive and Seroresistant Lineages Demonstrate Their Independent Evolution.</title>
        <authorList>
            <person name="Earl J.P."/>
            <person name="de Vries S.P."/>
            <person name="Ahmed A."/>
            <person name="Powell E."/>
            <person name="Schultz M.P."/>
            <person name="Hermans P.W."/>
            <person name="Hill D.J."/>
            <person name="Zhou Z."/>
            <person name="Constantinidou C.I."/>
            <person name="Hu F.Z."/>
            <person name="Bootsma H.J."/>
            <person name="Ehrlich G.D."/>
        </authorList>
    </citation>
    <scope>NUCLEOTIDE SEQUENCE [LARGE SCALE GENOMIC DNA]</scope>
    <source>
        <strain evidence="1 3">Z7542</strain>
        <strain evidence="2 4">Z7574</strain>
    </source>
</reference>